<sequence>MDTQNLRTFLVLADIKNFTQAADQLFVAQSTVTNRIAELERQLGKKLFHRDNKTVVLTAEGNLFLTYAKRMIDLEETSIKEMNAIKQYEHSLRIGTTNTIYECHLVDTIKQLLTSRQDCALTVTVGHSISLLQMLQDGLLDVVYSYLPLVKNGYKSDVFATDALVLVTSPNTNRYHNGIHKEELTEIPYLFCNFALQEVGLFIRELFPSFNQFHFEIDNSTKLLQFLLDGIGYSFLPESLVTPYILTGELETVPLLDFKTPKINSYRIYNEMNGKQLCEYDLL</sequence>
<dbReference type="GO" id="GO:0000976">
    <property type="term" value="F:transcription cis-regulatory region binding"/>
    <property type="evidence" value="ECO:0007669"/>
    <property type="project" value="TreeGrafter"/>
</dbReference>
<evidence type="ECO:0000313" key="6">
    <source>
        <dbReference type="EMBL" id="SHM06564.1"/>
    </source>
</evidence>
<evidence type="ECO:0000256" key="2">
    <source>
        <dbReference type="ARBA" id="ARBA00023015"/>
    </source>
</evidence>
<evidence type="ECO:0000259" key="5">
    <source>
        <dbReference type="PROSITE" id="PS50931"/>
    </source>
</evidence>
<dbReference type="Proteomes" id="UP000184038">
    <property type="component" value="Unassembled WGS sequence"/>
</dbReference>
<dbReference type="InterPro" id="IPR036390">
    <property type="entry name" value="WH_DNA-bd_sf"/>
</dbReference>
<dbReference type="Gene3D" id="3.40.190.10">
    <property type="entry name" value="Periplasmic binding protein-like II"/>
    <property type="match status" value="2"/>
</dbReference>
<gene>
    <name evidence="6" type="ORF">SAMN02746066_00602</name>
</gene>
<dbReference type="InterPro" id="IPR005119">
    <property type="entry name" value="LysR_subst-bd"/>
</dbReference>
<dbReference type="FunFam" id="1.10.10.10:FF:000001">
    <property type="entry name" value="LysR family transcriptional regulator"/>
    <property type="match status" value="1"/>
</dbReference>
<dbReference type="SUPFAM" id="SSF46785">
    <property type="entry name" value="Winged helix' DNA-binding domain"/>
    <property type="match status" value="1"/>
</dbReference>
<feature type="domain" description="HTH lysR-type" evidence="5">
    <location>
        <begin position="1"/>
        <end position="58"/>
    </location>
</feature>
<evidence type="ECO:0000313" key="7">
    <source>
        <dbReference type="Proteomes" id="UP000184038"/>
    </source>
</evidence>
<dbReference type="RefSeq" id="WP_073282669.1">
    <property type="nucleotide sequence ID" value="NZ_FRCP01000006.1"/>
</dbReference>
<dbReference type="SUPFAM" id="SSF53850">
    <property type="entry name" value="Periplasmic binding protein-like II"/>
    <property type="match status" value="1"/>
</dbReference>
<keyword evidence="4" id="KW-0804">Transcription</keyword>
<comment type="similarity">
    <text evidence="1">Belongs to the LysR transcriptional regulatory family.</text>
</comment>
<dbReference type="EMBL" id="FRCP01000006">
    <property type="protein sequence ID" value="SHM06564.1"/>
    <property type="molecule type" value="Genomic_DNA"/>
</dbReference>
<dbReference type="GO" id="GO:0003700">
    <property type="term" value="F:DNA-binding transcription factor activity"/>
    <property type="evidence" value="ECO:0007669"/>
    <property type="project" value="InterPro"/>
</dbReference>
<dbReference type="PANTHER" id="PTHR30126">
    <property type="entry name" value="HTH-TYPE TRANSCRIPTIONAL REGULATOR"/>
    <property type="match status" value="1"/>
</dbReference>
<keyword evidence="3" id="KW-0238">DNA-binding</keyword>
<keyword evidence="7" id="KW-1185">Reference proteome</keyword>
<evidence type="ECO:0000256" key="3">
    <source>
        <dbReference type="ARBA" id="ARBA00023125"/>
    </source>
</evidence>
<organism evidence="6 7">
    <name type="scientific">Anaerosporobacter mobilis DSM 15930</name>
    <dbReference type="NCBI Taxonomy" id="1120996"/>
    <lineage>
        <taxon>Bacteria</taxon>
        <taxon>Bacillati</taxon>
        <taxon>Bacillota</taxon>
        <taxon>Clostridia</taxon>
        <taxon>Lachnospirales</taxon>
        <taxon>Lachnospiraceae</taxon>
        <taxon>Anaerosporobacter</taxon>
    </lineage>
</organism>
<dbReference type="AlphaFoldDB" id="A0A1M7FR70"/>
<protein>
    <submittedName>
        <fullName evidence="6">LysR family transcriptional regulator, repressor for citA</fullName>
    </submittedName>
</protein>
<reference evidence="6 7" key="1">
    <citation type="submission" date="2016-11" db="EMBL/GenBank/DDBJ databases">
        <authorList>
            <person name="Jaros S."/>
            <person name="Januszkiewicz K."/>
            <person name="Wedrychowicz H."/>
        </authorList>
    </citation>
    <scope>NUCLEOTIDE SEQUENCE [LARGE SCALE GENOMIC DNA]</scope>
    <source>
        <strain evidence="6 7">DSM 15930</strain>
    </source>
</reference>
<name>A0A1M7FR70_9FIRM</name>
<proteinExistence type="inferred from homology"/>
<keyword evidence="2" id="KW-0805">Transcription regulation</keyword>
<dbReference type="InterPro" id="IPR000847">
    <property type="entry name" value="LysR_HTH_N"/>
</dbReference>
<dbReference type="PRINTS" id="PR00039">
    <property type="entry name" value="HTHLYSR"/>
</dbReference>
<dbReference type="CDD" id="cd05466">
    <property type="entry name" value="PBP2_LTTR_substrate"/>
    <property type="match status" value="1"/>
</dbReference>
<dbReference type="Gene3D" id="1.10.10.10">
    <property type="entry name" value="Winged helix-like DNA-binding domain superfamily/Winged helix DNA-binding domain"/>
    <property type="match status" value="1"/>
</dbReference>
<dbReference type="OrthoDB" id="119203at2"/>
<evidence type="ECO:0000256" key="4">
    <source>
        <dbReference type="ARBA" id="ARBA00023163"/>
    </source>
</evidence>
<dbReference type="PANTHER" id="PTHR30126:SF40">
    <property type="entry name" value="HTH-TYPE TRANSCRIPTIONAL REGULATOR GLTR"/>
    <property type="match status" value="1"/>
</dbReference>
<dbReference type="Pfam" id="PF00126">
    <property type="entry name" value="HTH_1"/>
    <property type="match status" value="1"/>
</dbReference>
<evidence type="ECO:0000256" key="1">
    <source>
        <dbReference type="ARBA" id="ARBA00009437"/>
    </source>
</evidence>
<accession>A0A1M7FR70</accession>
<dbReference type="PROSITE" id="PS50931">
    <property type="entry name" value="HTH_LYSR"/>
    <property type="match status" value="1"/>
</dbReference>
<dbReference type="Pfam" id="PF03466">
    <property type="entry name" value="LysR_substrate"/>
    <property type="match status" value="1"/>
</dbReference>
<dbReference type="STRING" id="1120996.SAMN02746066_00602"/>
<dbReference type="InterPro" id="IPR036388">
    <property type="entry name" value="WH-like_DNA-bd_sf"/>
</dbReference>